<dbReference type="EMBL" id="CP089051">
    <property type="protein sequence ID" value="UYF70370.1"/>
    <property type="molecule type" value="Genomic_DNA"/>
</dbReference>
<dbReference type="AlphaFoldDB" id="A0A2N6V7K3"/>
<keyword evidence="1" id="KW-1133">Transmembrane helix</keyword>
<reference evidence="2 5" key="1">
    <citation type="journal article" date="2018" name="Nat. Biotechnol.">
        <title>A standardized bacterial taxonomy based on genome phylogeny substantially revises the tree of life.</title>
        <authorList>
            <person name="Parks D.H."/>
            <person name="Chuvochina M."/>
            <person name="Waite D.W."/>
            <person name="Rinke C."/>
            <person name="Skarshewski A."/>
            <person name="Chaumeil P.A."/>
            <person name="Hugenholtz P."/>
        </authorList>
    </citation>
    <scope>NUCLEOTIDE SEQUENCE [LARGE SCALE GENOMIC DNA]</scope>
    <source>
        <strain evidence="2">UBA9669</strain>
    </source>
</reference>
<evidence type="ECO:0000256" key="1">
    <source>
        <dbReference type="SAM" id="Phobius"/>
    </source>
</evidence>
<reference evidence="3" key="2">
    <citation type="journal article" date="2022" name="J Glob Antimicrob Resist">
        <title>Comparative analysis of IMP-4- and OXA-58-containing plasmids of three carbapenemase-producing Acinetobacter ursingii strains in the Netherlands.</title>
        <authorList>
            <person name="Hendrickx A.P.A."/>
            <person name="Schade R.P."/>
            <person name="Landman F."/>
            <person name="Bosch T."/>
            <person name="Schouls L.M."/>
            <person name="van Dijk K."/>
        </authorList>
    </citation>
    <scope>NUCLEOTIDE SEQUENCE</scope>
    <source>
        <strain evidence="3">RIVM_C010559</strain>
        <strain evidence="4">RIVM_C010761</strain>
    </source>
</reference>
<organism evidence="2 5">
    <name type="scientific">Acinetobacter ursingii</name>
    <dbReference type="NCBI Taxonomy" id="108980"/>
    <lineage>
        <taxon>Bacteria</taxon>
        <taxon>Pseudomonadati</taxon>
        <taxon>Pseudomonadota</taxon>
        <taxon>Gammaproteobacteria</taxon>
        <taxon>Moraxellales</taxon>
        <taxon>Moraxellaceae</taxon>
        <taxon>Acinetobacter</taxon>
    </lineage>
</organism>
<gene>
    <name evidence="2" type="ORF">DHW29_01520</name>
    <name evidence="4" type="ORF">LSO58_08715</name>
    <name evidence="3" type="ORF">LSO60_08670</name>
</gene>
<accession>A0A2N6V7K3</accession>
<dbReference type="STRING" id="108980.GCA_000934145_02617"/>
<keyword evidence="1" id="KW-0472">Membrane</keyword>
<dbReference type="EMBL" id="CP089044">
    <property type="protein sequence ID" value="UYF73974.1"/>
    <property type="molecule type" value="Genomic_DNA"/>
</dbReference>
<dbReference type="Proteomes" id="UP000263596">
    <property type="component" value="Unassembled WGS sequence"/>
</dbReference>
<dbReference type="Proteomes" id="UP001164064">
    <property type="component" value="Chromosome"/>
</dbReference>
<name>A0A2N6V7K3_9GAMM</name>
<keyword evidence="1" id="KW-0812">Transmembrane</keyword>
<protein>
    <submittedName>
        <fullName evidence="2">Uncharacterized protein</fullName>
    </submittedName>
</protein>
<dbReference type="Proteomes" id="UP001164081">
    <property type="component" value="Chromosome"/>
</dbReference>
<evidence type="ECO:0000313" key="4">
    <source>
        <dbReference type="EMBL" id="UYF73974.1"/>
    </source>
</evidence>
<proteinExistence type="predicted"/>
<sequence length="67" mass="7431">MLLKFATRFMGILVAVLIVFALGIHFLFPAKLSIDLWIIVVPLILGVPIVFSVLLAKDDELNPELVN</sequence>
<evidence type="ECO:0000313" key="3">
    <source>
        <dbReference type="EMBL" id="UYF70370.1"/>
    </source>
</evidence>
<dbReference type="RefSeq" id="WP_004987792.1">
    <property type="nucleotide sequence ID" value="NZ_AP018824.1"/>
</dbReference>
<evidence type="ECO:0000313" key="5">
    <source>
        <dbReference type="Proteomes" id="UP000263596"/>
    </source>
</evidence>
<evidence type="ECO:0000313" key="2">
    <source>
        <dbReference type="EMBL" id="HCK29004.1"/>
    </source>
</evidence>
<feature type="transmembrane region" description="Helical" evidence="1">
    <location>
        <begin position="36"/>
        <end position="56"/>
    </location>
</feature>
<dbReference type="EMBL" id="DPVE01000030">
    <property type="protein sequence ID" value="HCK29004.1"/>
    <property type="molecule type" value="Genomic_DNA"/>
</dbReference>
<feature type="transmembrane region" description="Helical" evidence="1">
    <location>
        <begin position="12"/>
        <end position="30"/>
    </location>
</feature>